<dbReference type="KEGG" id="gla:GL50803_006592"/>
<feature type="transmembrane region" description="Helical" evidence="2">
    <location>
        <begin position="102"/>
        <end position="125"/>
    </location>
</feature>
<dbReference type="GeneID" id="5702819"/>
<feature type="compositionally biased region" description="Basic and acidic residues" evidence="1">
    <location>
        <begin position="144"/>
        <end position="157"/>
    </location>
</feature>
<keyword evidence="2" id="KW-1133">Transmembrane helix</keyword>
<evidence type="ECO:0000313" key="4">
    <source>
        <dbReference type="Proteomes" id="UP000001548"/>
    </source>
</evidence>
<dbReference type="Proteomes" id="UP000001548">
    <property type="component" value="Unassembled WGS sequence"/>
</dbReference>
<name>A8B244_GIAIC</name>
<dbReference type="OMA" id="YNGDNQA"/>
<keyword evidence="4" id="KW-1185">Reference proteome</keyword>
<dbReference type="AlphaFoldDB" id="A8B244"/>
<dbReference type="EMBL" id="AACB03000003">
    <property type="protein sequence ID" value="KAE8302917.1"/>
    <property type="molecule type" value="Genomic_DNA"/>
</dbReference>
<proteinExistence type="predicted"/>
<protein>
    <submittedName>
        <fullName evidence="3">Uncharacterized protein</fullName>
    </submittedName>
</protein>
<evidence type="ECO:0000256" key="1">
    <source>
        <dbReference type="SAM" id="MobiDB-lite"/>
    </source>
</evidence>
<evidence type="ECO:0000256" key="2">
    <source>
        <dbReference type="SAM" id="Phobius"/>
    </source>
</evidence>
<dbReference type="RefSeq" id="XP_001709895.1">
    <property type="nucleotide sequence ID" value="XM_001709843.1"/>
</dbReference>
<gene>
    <name evidence="3" type="ORF">GL50803_006592</name>
</gene>
<dbReference type="VEuPathDB" id="GiardiaDB:GL50803_6592"/>
<keyword evidence="2" id="KW-0812">Transmembrane</keyword>
<reference evidence="3 4" key="1">
    <citation type="journal article" date="2007" name="Science">
        <title>Genomic minimalism in the early diverging intestinal parasite Giardia lamblia.</title>
        <authorList>
            <person name="Morrison H.G."/>
            <person name="McArthur A.G."/>
            <person name="Gillin F.D."/>
            <person name="Aley S.B."/>
            <person name="Adam R.D."/>
            <person name="Olsen G.J."/>
            <person name="Best A.A."/>
            <person name="Cande W.Z."/>
            <person name="Chen F."/>
            <person name="Cipriano M.J."/>
            <person name="Davids B.J."/>
            <person name="Dawson S.C."/>
            <person name="Elmendorf H.G."/>
            <person name="Hehl A.B."/>
            <person name="Holder M.E."/>
            <person name="Huse S.M."/>
            <person name="Kim U.U."/>
            <person name="Lasek-Nesselquist E."/>
            <person name="Manning G."/>
            <person name="Nigam A."/>
            <person name="Nixon J.E."/>
            <person name="Palm D."/>
            <person name="Passamaneck N.E."/>
            <person name="Prabhu A."/>
            <person name="Reich C.I."/>
            <person name="Reiner D.S."/>
            <person name="Samuelson J."/>
            <person name="Svard S.G."/>
            <person name="Sogin M.L."/>
        </authorList>
    </citation>
    <scope>NUCLEOTIDE SEQUENCE [LARGE SCALE GENOMIC DNA]</scope>
    <source>
        <strain evidence="3 4">WB C6</strain>
    </source>
</reference>
<feature type="region of interest" description="Disordered" evidence="1">
    <location>
        <begin position="144"/>
        <end position="167"/>
    </location>
</feature>
<evidence type="ECO:0000313" key="3">
    <source>
        <dbReference type="EMBL" id="KAE8302917.1"/>
    </source>
</evidence>
<keyword evidence="2" id="KW-0472">Membrane</keyword>
<organism evidence="3 4">
    <name type="scientific">Giardia intestinalis (strain ATCC 50803 / WB clone C6)</name>
    <name type="common">Giardia lamblia</name>
    <dbReference type="NCBI Taxonomy" id="184922"/>
    <lineage>
        <taxon>Eukaryota</taxon>
        <taxon>Metamonada</taxon>
        <taxon>Diplomonadida</taxon>
        <taxon>Hexamitidae</taxon>
        <taxon>Giardiinae</taxon>
        <taxon>Giardia</taxon>
    </lineage>
</organism>
<accession>A8B244</accession>
<feature type="transmembrane region" description="Helical" evidence="2">
    <location>
        <begin position="33"/>
        <end position="50"/>
    </location>
</feature>
<sequence>MEAPGVDVKDETCSISFHKMLLLMYQEGGPNKMFLLTTLSWAVLSLLMMGCISNTGFLIFHNLVTIAIVLFHAKLDNLYAQCEALYNGDNQAFVEALHFRSILFIVIPNLIILLIGGTRLFCILLQRLWTLQTLSNQLQALGLKPKDKGSVPEKKGDSSAADPTVST</sequence>
<comment type="caution">
    <text evidence="3">The sequence shown here is derived from an EMBL/GenBank/DDBJ whole genome shotgun (WGS) entry which is preliminary data.</text>
</comment>
<dbReference type="HOGENOM" id="CLU_1597558_0_0_1"/>